<evidence type="ECO:0000313" key="5">
    <source>
        <dbReference type="RefSeq" id="XP_056862783.1"/>
    </source>
</evidence>
<organism evidence="4 5">
    <name type="scientific">Raphanus sativus</name>
    <name type="common">Radish</name>
    <name type="synonym">Raphanus raphanistrum var. sativus</name>
    <dbReference type="NCBI Taxonomy" id="3726"/>
    <lineage>
        <taxon>Eukaryota</taxon>
        <taxon>Viridiplantae</taxon>
        <taxon>Streptophyta</taxon>
        <taxon>Embryophyta</taxon>
        <taxon>Tracheophyta</taxon>
        <taxon>Spermatophyta</taxon>
        <taxon>Magnoliopsida</taxon>
        <taxon>eudicotyledons</taxon>
        <taxon>Gunneridae</taxon>
        <taxon>Pentapetalae</taxon>
        <taxon>rosids</taxon>
        <taxon>malvids</taxon>
        <taxon>Brassicales</taxon>
        <taxon>Brassicaceae</taxon>
        <taxon>Brassiceae</taxon>
        <taxon>Raphanus</taxon>
    </lineage>
</organism>
<dbReference type="PANTHER" id="PTHR46248">
    <property type="entry name" value="EXPRESSED PROTEIN"/>
    <property type="match status" value="1"/>
</dbReference>
<keyword evidence="1" id="KW-0175">Coiled coil</keyword>
<sequence>MRFEELFMEASLQNINKRNDLEEGVMHLKERLEEEEALSRSLRSAFDGSVVSLPSLSSLFLPPQFSEIIQELALVEAEILCLDRKIEELKLKLCYEQRQTQELTEQKRTLARQNHVRRKSLPLRHDLHQRSFSHHYQRSALDTVSSTHSRISFSYAPDFLDATSSGGFTDEFDGLSRRQMGKVRRGLRFVEVKSNEDPNEVSEQLINCLISIYLELNQVSSKTKGDAEFSRRPSSCSRKSNTYSYYQNAMNLDPYHVLPDSNGGFNRDIGPYKNFIHISRNSIDVTRFTHYCSPAIPRLSVLMDKLSEVDLTFLTYKQKLAFWINIYNACIMHAFLEYGLPSSHNRLLTLMNKASLNVGGIVLNALAIEHFVLRHPCEPEHDSLDEKETLLRHTYGLGYSEPNVTFALCRGSWSSPALRVYTADEVVNDLGRARVEYLEASVGVSSKKKIIVPQLLQWHMKDFSDDIESLLEWIYSQLPRSGSLKAMVMECLKRKVKVPLAKMVEIQTYGHEFRYLIIVNGDSICRRVE</sequence>
<dbReference type="Pfam" id="PF14389">
    <property type="entry name" value="Lzipper-MIP1"/>
    <property type="match status" value="1"/>
</dbReference>
<gene>
    <name evidence="5" type="primary">LOC108854089</name>
</gene>
<reference evidence="5" key="2">
    <citation type="submission" date="2025-08" db="UniProtKB">
        <authorList>
            <consortium name="RefSeq"/>
        </authorList>
    </citation>
    <scope>IDENTIFICATION</scope>
    <source>
        <tissue evidence="5">Leaf</tissue>
    </source>
</reference>
<feature type="domain" description="DUF547" evidence="2">
    <location>
        <begin position="313"/>
        <end position="438"/>
    </location>
</feature>
<keyword evidence="4" id="KW-1185">Reference proteome</keyword>
<proteinExistence type="predicted"/>
<feature type="domain" description="Ternary complex factor MIP1 leucine-zipper" evidence="3">
    <location>
        <begin position="16"/>
        <end position="96"/>
    </location>
</feature>
<dbReference type="InterPro" id="IPR006869">
    <property type="entry name" value="DUF547"/>
</dbReference>
<dbReference type="AlphaFoldDB" id="A0A9W3DH75"/>
<dbReference type="InterPro" id="IPR025757">
    <property type="entry name" value="MIP1_Leuzipper"/>
</dbReference>
<dbReference type="RefSeq" id="XP_056862783.1">
    <property type="nucleotide sequence ID" value="XM_057006803.1"/>
</dbReference>
<dbReference type="GeneID" id="108854089"/>
<dbReference type="KEGG" id="rsz:108854089"/>
<reference evidence="4" key="1">
    <citation type="journal article" date="2019" name="Database">
        <title>The radish genome database (RadishGD): an integrated information resource for radish genomics.</title>
        <authorList>
            <person name="Yu H.J."/>
            <person name="Baek S."/>
            <person name="Lee Y.J."/>
            <person name="Cho A."/>
            <person name="Mun J.H."/>
        </authorList>
    </citation>
    <scope>NUCLEOTIDE SEQUENCE [LARGE SCALE GENOMIC DNA]</scope>
    <source>
        <strain evidence="4">cv. WK10039</strain>
    </source>
</reference>
<evidence type="ECO:0000313" key="4">
    <source>
        <dbReference type="Proteomes" id="UP000504610"/>
    </source>
</evidence>
<evidence type="ECO:0000259" key="2">
    <source>
        <dbReference type="Pfam" id="PF04784"/>
    </source>
</evidence>
<accession>A0A9W3DH75</accession>
<dbReference type="Proteomes" id="UP000504610">
    <property type="component" value="Chromosome 4"/>
</dbReference>
<dbReference type="PANTHER" id="PTHR46248:SF4">
    <property type="entry name" value="OS01G0147800 PROTEIN"/>
    <property type="match status" value="1"/>
</dbReference>
<dbReference type="OrthoDB" id="418495at2759"/>
<evidence type="ECO:0000259" key="3">
    <source>
        <dbReference type="Pfam" id="PF14389"/>
    </source>
</evidence>
<dbReference type="Pfam" id="PF04784">
    <property type="entry name" value="DUF547"/>
    <property type="match status" value="1"/>
</dbReference>
<name>A0A9W3DH75_RAPSA</name>
<protein>
    <submittedName>
        <fullName evidence="5">Uncharacterized protein LOC108854089</fullName>
    </submittedName>
</protein>
<evidence type="ECO:0000256" key="1">
    <source>
        <dbReference type="SAM" id="Coils"/>
    </source>
</evidence>
<feature type="coiled-coil region" evidence="1">
    <location>
        <begin position="18"/>
        <end position="45"/>
    </location>
</feature>